<reference evidence="3 4" key="1">
    <citation type="submission" date="2021-06" db="EMBL/GenBank/DDBJ databases">
        <title>A haploid diamondback moth (Plutella xylostella L.) genome assembly resolves 31 chromosomes and identifies a diamide resistance mutation.</title>
        <authorList>
            <person name="Ward C.M."/>
            <person name="Perry K.D."/>
            <person name="Baker G."/>
            <person name="Powis K."/>
            <person name="Heckel D.G."/>
            <person name="Baxter S.W."/>
        </authorList>
    </citation>
    <scope>NUCLEOTIDE SEQUENCE [LARGE SCALE GENOMIC DNA]</scope>
    <source>
        <strain evidence="3 4">LV</strain>
        <tissue evidence="3">Single pupa</tissue>
    </source>
</reference>
<protein>
    <recommendedName>
        <fullName evidence="2">Phospholipid scramblase</fullName>
    </recommendedName>
</protein>
<organism evidence="3 4">
    <name type="scientific">Plutella xylostella</name>
    <name type="common">Diamondback moth</name>
    <name type="synonym">Plutella maculipennis</name>
    <dbReference type="NCBI Taxonomy" id="51655"/>
    <lineage>
        <taxon>Eukaryota</taxon>
        <taxon>Metazoa</taxon>
        <taxon>Ecdysozoa</taxon>
        <taxon>Arthropoda</taxon>
        <taxon>Hexapoda</taxon>
        <taxon>Insecta</taxon>
        <taxon>Pterygota</taxon>
        <taxon>Neoptera</taxon>
        <taxon>Endopterygota</taxon>
        <taxon>Lepidoptera</taxon>
        <taxon>Glossata</taxon>
        <taxon>Ditrysia</taxon>
        <taxon>Yponomeutoidea</taxon>
        <taxon>Plutellidae</taxon>
        <taxon>Plutella</taxon>
    </lineage>
</organism>
<comment type="function">
    <text evidence="2">May mediate accelerated ATP-independent bidirectional transbilayer migration of phospholipids upon binding calcium ions that results in a loss of phospholipid asymmetry in the plasma membrane.</text>
</comment>
<proteinExistence type="inferred from homology"/>
<comment type="cofactor">
    <cofactor evidence="2">
        <name>Ca(2+)</name>
        <dbReference type="ChEBI" id="CHEBI:29108"/>
    </cofactor>
</comment>
<comment type="similarity">
    <text evidence="1 2">Belongs to the phospholipid scramblase family.</text>
</comment>
<dbReference type="Proteomes" id="UP000823941">
    <property type="component" value="Chromosome 27"/>
</dbReference>
<dbReference type="PANTHER" id="PTHR23248:SF4">
    <property type="entry name" value="PHOSPHOLIPID SCRAMBLASE"/>
    <property type="match status" value="1"/>
</dbReference>
<keyword evidence="2" id="KW-0106">Calcium</keyword>
<evidence type="ECO:0000256" key="2">
    <source>
        <dbReference type="RuleBase" id="RU363116"/>
    </source>
</evidence>
<dbReference type="EMBL" id="JAHIBW010000027">
    <property type="protein sequence ID" value="KAG7296846.1"/>
    <property type="molecule type" value="Genomic_DNA"/>
</dbReference>
<gene>
    <name evidence="3" type="ORF">JYU34_019702</name>
</gene>
<dbReference type="InterPro" id="IPR005552">
    <property type="entry name" value="Scramblase"/>
</dbReference>
<keyword evidence="4" id="KW-1185">Reference proteome</keyword>
<sequence>MLRSVNPIPEGPLVDASFVKEVVVEDQPAPAVEVRPAEPAQDTEERLTLLPSPLDALERVDRLLVTRKMLVRSVVLMTGKKNSFQVRGADDRVLYTVEEINRWWFLLYSLRPLHLRVLNAEGEEVIRMVRPCALTTRIFPCQLQSLRVYTPPGALAGTVQQLYSPLKPIYAVKNADGDVVFEIEGPRITTCLFKDVEFSISRPGGRRVGAASKLWQGVTHMMFVGPLSGRFSLSFEKSLSSQEKALLLAASLLIDYVYYDA</sequence>
<dbReference type="Pfam" id="PF03803">
    <property type="entry name" value="Scramblase"/>
    <property type="match status" value="1"/>
</dbReference>
<keyword evidence="2" id="KW-0449">Lipoprotein</keyword>
<name>A0ABQ7PV42_PLUXY</name>
<dbReference type="PANTHER" id="PTHR23248">
    <property type="entry name" value="PHOSPHOLIPID SCRAMBLASE-RELATED"/>
    <property type="match status" value="1"/>
</dbReference>
<evidence type="ECO:0000313" key="3">
    <source>
        <dbReference type="EMBL" id="KAG7296846.1"/>
    </source>
</evidence>
<evidence type="ECO:0000256" key="1">
    <source>
        <dbReference type="ARBA" id="ARBA00005350"/>
    </source>
</evidence>
<evidence type="ECO:0000313" key="4">
    <source>
        <dbReference type="Proteomes" id="UP000823941"/>
    </source>
</evidence>
<accession>A0ABQ7PV42</accession>
<comment type="caution">
    <text evidence="3">The sequence shown here is derived from an EMBL/GenBank/DDBJ whole genome shotgun (WGS) entry which is preliminary data.</text>
</comment>
<keyword evidence="2" id="KW-0564">Palmitate</keyword>